<dbReference type="InterPro" id="IPR011992">
    <property type="entry name" value="EF-hand-dom_pair"/>
</dbReference>
<accession>A0A0E0D1H8</accession>
<dbReference type="EnsemblPlants" id="OMERI03G17980.1">
    <property type="protein sequence ID" value="OMERI03G17980.1"/>
    <property type="gene ID" value="OMERI03G17980"/>
</dbReference>
<dbReference type="Gene3D" id="1.10.238.10">
    <property type="entry name" value="EF-hand"/>
    <property type="match status" value="1"/>
</dbReference>
<keyword evidence="4" id="KW-1185">Reference proteome</keyword>
<dbReference type="HOGENOM" id="CLU_203464_0_0_1"/>
<dbReference type="Gramene" id="OMERI03G17980.1">
    <property type="protein sequence ID" value="OMERI03G17980.1"/>
    <property type="gene ID" value="OMERI03G17980"/>
</dbReference>
<dbReference type="SUPFAM" id="SSF47473">
    <property type="entry name" value="EF-hand"/>
    <property type="match status" value="1"/>
</dbReference>
<dbReference type="Proteomes" id="UP000008021">
    <property type="component" value="Chromosome 3"/>
</dbReference>
<comment type="function">
    <text evidence="1">Potential calcium sensor.</text>
</comment>
<keyword evidence="2" id="KW-0677">Repeat</keyword>
<evidence type="ECO:0000313" key="3">
    <source>
        <dbReference type="EnsemblPlants" id="OMERI03G17980.1"/>
    </source>
</evidence>
<name>A0A0E0D1H8_9ORYZ</name>
<evidence type="ECO:0000256" key="1">
    <source>
        <dbReference type="ARBA" id="ARBA00003291"/>
    </source>
</evidence>
<sequence>MKEFIYVSLKFRFKSPPKEIGTMMHTLGLNPAEAELQDIIGEVDTDGGNSSFDFHEFLGLIVR</sequence>
<protein>
    <recommendedName>
        <fullName evidence="5">EF-hand domain-containing protein</fullName>
    </recommendedName>
</protein>
<organism evidence="3">
    <name type="scientific">Oryza meridionalis</name>
    <dbReference type="NCBI Taxonomy" id="40149"/>
    <lineage>
        <taxon>Eukaryota</taxon>
        <taxon>Viridiplantae</taxon>
        <taxon>Streptophyta</taxon>
        <taxon>Embryophyta</taxon>
        <taxon>Tracheophyta</taxon>
        <taxon>Spermatophyta</taxon>
        <taxon>Magnoliopsida</taxon>
        <taxon>Liliopsida</taxon>
        <taxon>Poales</taxon>
        <taxon>Poaceae</taxon>
        <taxon>BOP clade</taxon>
        <taxon>Oryzoideae</taxon>
        <taxon>Oryzeae</taxon>
        <taxon>Oryzinae</taxon>
        <taxon>Oryza</taxon>
    </lineage>
</organism>
<evidence type="ECO:0000313" key="4">
    <source>
        <dbReference type="Proteomes" id="UP000008021"/>
    </source>
</evidence>
<proteinExistence type="predicted"/>
<dbReference type="GO" id="GO:0043226">
    <property type="term" value="C:organelle"/>
    <property type="evidence" value="ECO:0007669"/>
    <property type="project" value="UniProtKB-ARBA"/>
</dbReference>
<dbReference type="STRING" id="40149.A0A0E0D1H8"/>
<dbReference type="AlphaFoldDB" id="A0A0E0D1H8"/>
<reference evidence="3" key="2">
    <citation type="submission" date="2018-05" db="EMBL/GenBank/DDBJ databases">
        <title>OmerRS3 (Oryza meridionalis Reference Sequence Version 3).</title>
        <authorList>
            <person name="Zhang J."/>
            <person name="Kudrna D."/>
            <person name="Lee S."/>
            <person name="Talag J."/>
            <person name="Welchert J."/>
            <person name="Wing R.A."/>
        </authorList>
    </citation>
    <scope>NUCLEOTIDE SEQUENCE [LARGE SCALE GENOMIC DNA]</scope>
    <source>
        <strain evidence="3">cv. OR44</strain>
    </source>
</reference>
<reference evidence="3" key="1">
    <citation type="submission" date="2015-04" db="UniProtKB">
        <authorList>
            <consortium name="EnsemblPlants"/>
        </authorList>
    </citation>
    <scope>IDENTIFICATION</scope>
</reference>
<evidence type="ECO:0000256" key="2">
    <source>
        <dbReference type="ARBA" id="ARBA00022737"/>
    </source>
</evidence>
<dbReference type="FunFam" id="1.10.238.10:FF:000178">
    <property type="entry name" value="Calmodulin-2 A"/>
    <property type="match status" value="1"/>
</dbReference>
<evidence type="ECO:0008006" key="5">
    <source>
        <dbReference type="Google" id="ProtNLM"/>
    </source>
</evidence>